<accession>A0A1E1K6Q8</accession>
<evidence type="ECO:0000313" key="8">
    <source>
        <dbReference type="EMBL" id="CZS93580.1"/>
    </source>
</evidence>
<dbReference type="GO" id="GO:0005680">
    <property type="term" value="C:anaphase-promoting complex"/>
    <property type="evidence" value="ECO:0007669"/>
    <property type="project" value="InterPro"/>
</dbReference>
<organism evidence="8 9">
    <name type="scientific">Rhynchosporium graminicola</name>
    <dbReference type="NCBI Taxonomy" id="2792576"/>
    <lineage>
        <taxon>Eukaryota</taxon>
        <taxon>Fungi</taxon>
        <taxon>Dikarya</taxon>
        <taxon>Ascomycota</taxon>
        <taxon>Pezizomycotina</taxon>
        <taxon>Leotiomycetes</taxon>
        <taxon>Helotiales</taxon>
        <taxon>Ploettnerulaceae</taxon>
        <taxon>Rhynchosporium</taxon>
    </lineage>
</organism>
<dbReference type="SUPFAM" id="SSF50978">
    <property type="entry name" value="WD40 repeat-like"/>
    <property type="match status" value="1"/>
</dbReference>
<dbReference type="GO" id="GO:0031145">
    <property type="term" value="P:anaphase-promoting complex-dependent catabolic process"/>
    <property type="evidence" value="ECO:0007669"/>
    <property type="project" value="InterPro"/>
</dbReference>
<dbReference type="InterPro" id="IPR036322">
    <property type="entry name" value="WD40_repeat_dom_sf"/>
</dbReference>
<evidence type="ECO:0000256" key="4">
    <source>
        <dbReference type="ARBA" id="ARBA00022786"/>
    </source>
</evidence>
<evidence type="ECO:0000256" key="1">
    <source>
        <dbReference type="ARBA" id="ARBA00016067"/>
    </source>
</evidence>
<reference evidence="9" key="1">
    <citation type="submission" date="2016-03" db="EMBL/GenBank/DDBJ databases">
        <authorList>
            <person name="Ploux O."/>
        </authorList>
    </citation>
    <scope>NUCLEOTIDE SEQUENCE [LARGE SCALE GENOMIC DNA]</scope>
    <source>
        <strain evidence="9">UK7</strain>
    </source>
</reference>
<dbReference type="Pfam" id="PF12894">
    <property type="entry name" value="ANAPC4_WD40"/>
    <property type="match status" value="1"/>
</dbReference>
<gene>
    <name evidence="8" type="ORF">RCO7_09512</name>
</gene>
<comment type="caution">
    <text evidence="8">The sequence shown here is derived from an EMBL/GenBank/DDBJ whole genome shotgun (WGS) entry which is preliminary data.</text>
</comment>
<dbReference type="GO" id="GO:0034399">
    <property type="term" value="C:nuclear periphery"/>
    <property type="evidence" value="ECO:0007669"/>
    <property type="project" value="TreeGrafter"/>
</dbReference>
<evidence type="ECO:0000256" key="5">
    <source>
        <dbReference type="ARBA" id="ARBA00023306"/>
    </source>
</evidence>
<dbReference type="GO" id="GO:0051301">
    <property type="term" value="P:cell division"/>
    <property type="evidence" value="ECO:0007669"/>
    <property type="project" value="UniProtKB-KW"/>
</dbReference>
<dbReference type="STRING" id="914237.A0A1E1K6Q8"/>
<keyword evidence="4" id="KW-0833">Ubl conjugation pathway</keyword>
<dbReference type="PANTHER" id="PTHR13260">
    <property type="entry name" value="ANAPHASE PROMOTING COMPLEX SUBUNIT 4 APC4"/>
    <property type="match status" value="1"/>
</dbReference>
<sequence length="792" mass="88256">MANLPGFQILSEKTLHHAADPRLITYCPSMDLLALVTTDQQVFIYRMNGQRVYGAIQKADKLGVESIRWKPNGQLLAIAWSDGSVRLVSTESSKIVLQFSAGDNVGGVTCMGWAMCLIHRSSPSSSKKRIESWGSFLAMDGGLSDEKVPLDLPQDLSLVDIEISLPKLSVLAAAGNSDDVFSSRSSLDALFRPFDPKDNSSVNVMVVGTKEGNIHLSIYDSFEIGSFVSPVIVDGSPCYLVRHASHQNVSTHALLMRPSKSDGSLYFVPMDLRFISASSEYISLLASRSTALNNLLRYIHQVQVLMVSEWKSTQDLPSRFLRNINETLAEKDSNRDIVQALYHSVATGHTFPAVREWLVDELSERGHKRWDKAVTAGLENLRRLVHENMLPALERCSIILSRFLGIVKFQGSNSSMGFTTQQINLIMDTVACLHLVSSKILIQVVDELELFSSFSAWLRHEIDRLASESSSTNVEAEKESSLDHSKVLLYLQTVMTSSPLATFFGEAPSVGEGEQSWNHSMHGLPMFELLDKELQKQERGLPYLQELPRVNSLCKFLEQQAHTIFGQIAEAEKRNVLFGKPQSVGLVELDGPIDMRMSIIVSDQFFFKKHLTYLKNNHVSQTHIAFVPKGSSGVVHVVRAPFSIENGVSSRQGISSSAIQLGTGQIRDIKFLDDTCLLVLWELEGTARLLSIYYNSTDMEHSLNYAPHSGNASVSESLSNKEVLERFSQYRIPGDGTFVPGKIEIREQDVGQSHEDARRLCLLSKNMVHYKIAKFGATGELFYRQGLRLTFM</sequence>
<keyword evidence="3" id="KW-0498">Mitosis</keyword>
<keyword evidence="9" id="KW-1185">Reference proteome</keyword>
<dbReference type="EMBL" id="FJUW01000007">
    <property type="protein sequence ID" value="CZS93580.1"/>
    <property type="molecule type" value="Genomic_DNA"/>
</dbReference>
<name>A0A1E1K6Q8_9HELO</name>
<dbReference type="InParanoid" id="A0A1E1K6Q8"/>
<evidence type="ECO:0000256" key="3">
    <source>
        <dbReference type="ARBA" id="ARBA00022776"/>
    </source>
</evidence>
<dbReference type="GO" id="GO:0070979">
    <property type="term" value="P:protein K11-linked ubiquitination"/>
    <property type="evidence" value="ECO:0007669"/>
    <property type="project" value="TreeGrafter"/>
</dbReference>
<dbReference type="InterPro" id="IPR015943">
    <property type="entry name" value="WD40/YVTN_repeat-like_dom_sf"/>
</dbReference>
<evidence type="ECO:0000259" key="7">
    <source>
        <dbReference type="Pfam" id="PF12896"/>
    </source>
</evidence>
<evidence type="ECO:0000313" key="9">
    <source>
        <dbReference type="Proteomes" id="UP000178129"/>
    </source>
</evidence>
<dbReference type="PANTHER" id="PTHR13260:SF0">
    <property type="entry name" value="ANAPHASE-PROMOTING COMPLEX SUBUNIT 4"/>
    <property type="match status" value="1"/>
</dbReference>
<dbReference type="Gene3D" id="2.130.10.10">
    <property type="entry name" value="YVTN repeat-like/Quinoprotein amine dehydrogenase"/>
    <property type="match status" value="1"/>
</dbReference>
<dbReference type="InterPro" id="IPR024977">
    <property type="entry name" value="Apc4-like_WD40_dom"/>
</dbReference>
<proteinExistence type="predicted"/>
<dbReference type="InterPro" id="IPR024790">
    <property type="entry name" value="APC4_long_dom"/>
</dbReference>
<feature type="domain" description="Anaphase-promoting complex subunit 4-like WD40" evidence="6">
    <location>
        <begin position="25"/>
        <end position="115"/>
    </location>
</feature>
<dbReference type="Proteomes" id="UP000178129">
    <property type="component" value="Unassembled WGS sequence"/>
</dbReference>
<feature type="domain" description="Anaphase-promoting complex subunit 4 long" evidence="7">
    <location>
        <begin position="267"/>
        <end position="468"/>
    </location>
</feature>
<dbReference type="AlphaFoldDB" id="A0A1E1K6Q8"/>
<evidence type="ECO:0000256" key="2">
    <source>
        <dbReference type="ARBA" id="ARBA00022618"/>
    </source>
</evidence>
<dbReference type="InterPro" id="IPR024789">
    <property type="entry name" value="APC4"/>
</dbReference>
<dbReference type="Pfam" id="PF12896">
    <property type="entry name" value="ANAPC4"/>
    <property type="match status" value="1"/>
</dbReference>
<keyword evidence="5" id="KW-0131">Cell cycle</keyword>
<protein>
    <recommendedName>
        <fullName evidence="1">Anaphase-promoting complex subunit 4</fullName>
    </recommendedName>
</protein>
<keyword evidence="2" id="KW-0132">Cell division</keyword>
<evidence type="ECO:0000259" key="6">
    <source>
        <dbReference type="Pfam" id="PF12894"/>
    </source>
</evidence>